<dbReference type="Proteomes" id="UP001066276">
    <property type="component" value="Chromosome 2_1"/>
</dbReference>
<dbReference type="AlphaFoldDB" id="A0AAV7VMK9"/>
<feature type="compositionally biased region" description="Low complexity" evidence="1">
    <location>
        <begin position="55"/>
        <end position="66"/>
    </location>
</feature>
<sequence length="110" mass="11873">MTVDSGTAVGKYVNTFPPILQKEKAETSAKQTGDTPAKDNVLPTLRRRQDSAERAPAGASPGQSAPWWRDPCPAPEDLAASQPHLHPRLHAKREEGGPEEAAEEKGKPKK</sequence>
<keyword evidence="3" id="KW-1185">Reference proteome</keyword>
<proteinExistence type="predicted"/>
<organism evidence="2 3">
    <name type="scientific">Pleurodeles waltl</name>
    <name type="common">Iberian ribbed newt</name>
    <dbReference type="NCBI Taxonomy" id="8319"/>
    <lineage>
        <taxon>Eukaryota</taxon>
        <taxon>Metazoa</taxon>
        <taxon>Chordata</taxon>
        <taxon>Craniata</taxon>
        <taxon>Vertebrata</taxon>
        <taxon>Euteleostomi</taxon>
        <taxon>Amphibia</taxon>
        <taxon>Batrachia</taxon>
        <taxon>Caudata</taxon>
        <taxon>Salamandroidea</taxon>
        <taxon>Salamandridae</taxon>
        <taxon>Pleurodelinae</taxon>
        <taxon>Pleurodeles</taxon>
    </lineage>
</organism>
<accession>A0AAV7VMK9</accession>
<dbReference type="EMBL" id="JANPWB010000003">
    <property type="protein sequence ID" value="KAJ1202573.1"/>
    <property type="molecule type" value="Genomic_DNA"/>
</dbReference>
<name>A0AAV7VMK9_PLEWA</name>
<comment type="caution">
    <text evidence="2">The sequence shown here is derived from an EMBL/GenBank/DDBJ whole genome shotgun (WGS) entry which is preliminary data.</text>
</comment>
<reference evidence="2" key="1">
    <citation type="journal article" date="2022" name="bioRxiv">
        <title>Sequencing and chromosome-scale assembly of the giantPleurodeles waltlgenome.</title>
        <authorList>
            <person name="Brown T."/>
            <person name="Elewa A."/>
            <person name="Iarovenko S."/>
            <person name="Subramanian E."/>
            <person name="Araus A.J."/>
            <person name="Petzold A."/>
            <person name="Susuki M."/>
            <person name="Suzuki K.-i.T."/>
            <person name="Hayashi T."/>
            <person name="Toyoda A."/>
            <person name="Oliveira C."/>
            <person name="Osipova E."/>
            <person name="Leigh N.D."/>
            <person name="Simon A."/>
            <person name="Yun M.H."/>
        </authorList>
    </citation>
    <scope>NUCLEOTIDE SEQUENCE</scope>
    <source>
        <strain evidence="2">20211129_DDA</strain>
        <tissue evidence="2">Liver</tissue>
    </source>
</reference>
<evidence type="ECO:0000313" key="3">
    <source>
        <dbReference type="Proteomes" id="UP001066276"/>
    </source>
</evidence>
<evidence type="ECO:0000313" key="2">
    <source>
        <dbReference type="EMBL" id="KAJ1202573.1"/>
    </source>
</evidence>
<gene>
    <name evidence="2" type="ORF">NDU88_006370</name>
</gene>
<protein>
    <submittedName>
        <fullName evidence="2">Uncharacterized protein</fullName>
    </submittedName>
</protein>
<feature type="region of interest" description="Disordered" evidence="1">
    <location>
        <begin position="1"/>
        <end position="110"/>
    </location>
</feature>
<evidence type="ECO:0000256" key="1">
    <source>
        <dbReference type="SAM" id="MobiDB-lite"/>
    </source>
</evidence>